<dbReference type="Gene3D" id="2.160.10.10">
    <property type="entry name" value="Hexapeptide repeat proteins"/>
    <property type="match status" value="1"/>
</dbReference>
<evidence type="ECO:0000256" key="1">
    <source>
        <dbReference type="ARBA" id="ARBA00007274"/>
    </source>
</evidence>
<dbReference type="Proteomes" id="UP001329151">
    <property type="component" value="Chromosome"/>
</dbReference>
<name>A0AA86MCF0_9BURK</name>
<dbReference type="PANTHER" id="PTHR23416:SF23">
    <property type="entry name" value="ACETYLTRANSFERASE C18B11.09C-RELATED"/>
    <property type="match status" value="1"/>
</dbReference>
<comment type="similarity">
    <text evidence="1">Belongs to the transferase hexapeptide repeat family.</text>
</comment>
<dbReference type="AlphaFoldDB" id="A0AA86MCF0"/>
<protein>
    <recommendedName>
        <fullName evidence="5">Acetyltransferase</fullName>
    </recommendedName>
</protein>
<gene>
    <name evidence="3" type="ORF">RGQ30_02770</name>
</gene>
<accession>A0AA86MCF0</accession>
<dbReference type="PANTHER" id="PTHR23416">
    <property type="entry name" value="SIALIC ACID SYNTHASE-RELATED"/>
    <property type="match status" value="1"/>
</dbReference>
<dbReference type="InterPro" id="IPR011004">
    <property type="entry name" value="Trimer_LpxA-like_sf"/>
</dbReference>
<dbReference type="EMBL" id="AP028947">
    <property type="protein sequence ID" value="BET24776.1"/>
    <property type="molecule type" value="Genomic_DNA"/>
</dbReference>
<organism evidence="3 4">
    <name type="scientific">Limnobacter thiooxidans</name>
    <dbReference type="NCBI Taxonomy" id="131080"/>
    <lineage>
        <taxon>Bacteria</taxon>
        <taxon>Pseudomonadati</taxon>
        <taxon>Pseudomonadota</taxon>
        <taxon>Betaproteobacteria</taxon>
        <taxon>Burkholderiales</taxon>
        <taxon>Burkholderiaceae</taxon>
        <taxon>Limnobacter</taxon>
    </lineage>
</organism>
<sequence>MPLISAAIRIEDYAWITADVFVGPGVTVGRGAVVNARSTVFNDVDPWTVAKGYPAVSYKKRVMKEGYE</sequence>
<dbReference type="InterPro" id="IPR051159">
    <property type="entry name" value="Hexapeptide_acetyltransf"/>
</dbReference>
<proteinExistence type="inferred from homology"/>
<dbReference type="SUPFAM" id="SSF51161">
    <property type="entry name" value="Trimeric LpxA-like enzymes"/>
    <property type="match status" value="1"/>
</dbReference>
<evidence type="ECO:0000256" key="2">
    <source>
        <dbReference type="ARBA" id="ARBA00022679"/>
    </source>
</evidence>
<evidence type="ECO:0000313" key="4">
    <source>
        <dbReference type="Proteomes" id="UP001329151"/>
    </source>
</evidence>
<reference evidence="3 4" key="1">
    <citation type="submission" date="2023-10" db="EMBL/GenBank/DDBJ databases">
        <title>Complete Genome Sequence of Limnobacter thiooxidans CS-K2T, Isolated from freshwater lake sediments in Bavaria, Germany.</title>
        <authorList>
            <person name="Naruki M."/>
            <person name="Watanabe A."/>
            <person name="Warashina T."/>
            <person name="Morita T."/>
            <person name="Arakawa K."/>
        </authorList>
    </citation>
    <scope>NUCLEOTIDE SEQUENCE [LARGE SCALE GENOMIC DNA]</scope>
    <source>
        <strain evidence="3 4">CS-K2</strain>
    </source>
</reference>
<keyword evidence="2" id="KW-0808">Transferase</keyword>
<dbReference type="KEGG" id="lto:RGQ30_02770"/>
<keyword evidence="4" id="KW-1185">Reference proteome</keyword>
<dbReference type="GO" id="GO:0005829">
    <property type="term" value="C:cytosol"/>
    <property type="evidence" value="ECO:0007669"/>
    <property type="project" value="TreeGrafter"/>
</dbReference>
<evidence type="ECO:0000313" key="3">
    <source>
        <dbReference type="EMBL" id="BET24776.1"/>
    </source>
</evidence>
<evidence type="ECO:0008006" key="5">
    <source>
        <dbReference type="Google" id="ProtNLM"/>
    </source>
</evidence>
<dbReference type="GO" id="GO:0008374">
    <property type="term" value="F:O-acyltransferase activity"/>
    <property type="evidence" value="ECO:0007669"/>
    <property type="project" value="TreeGrafter"/>
</dbReference>